<proteinExistence type="predicted"/>
<protein>
    <submittedName>
        <fullName evidence="1">Uncharacterized protein</fullName>
    </submittedName>
</protein>
<evidence type="ECO:0000313" key="1">
    <source>
        <dbReference type="EMBL" id="KAI9921154.1"/>
    </source>
</evidence>
<evidence type="ECO:0000313" key="2">
    <source>
        <dbReference type="Proteomes" id="UP001163321"/>
    </source>
</evidence>
<sequence length="139" mass="15907">MLVVKRSMCGKDKKDPQEQPRNATEWKFRINIQLPHKCHVTRKQDGKGEAALRCVRVFSDDIGLDANVEDKYMKARLEKNVLGGKPEKKAAVLDHIARASDSPAQIPCSVRTTFRFHRSKSHFLSRFQEATLVQTYINV</sequence>
<accession>A0ACC0WSX6</accession>
<gene>
    <name evidence="1" type="ORF">PsorP6_001845</name>
</gene>
<reference evidence="1 2" key="1">
    <citation type="journal article" date="2022" name="bioRxiv">
        <title>The genome of the oomycete Peronosclerospora sorghi, a cosmopolitan pathogen of maize and sorghum, is inflated with dispersed pseudogenes.</title>
        <authorList>
            <person name="Fletcher K."/>
            <person name="Martin F."/>
            <person name="Isakeit T."/>
            <person name="Cavanaugh K."/>
            <person name="Magill C."/>
            <person name="Michelmore R."/>
        </authorList>
    </citation>
    <scope>NUCLEOTIDE SEQUENCE [LARGE SCALE GENOMIC DNA]</scope>
    <source>
        <strain evidence="1">P6</strain>
    </source>
</reference>
<keyword evidence="2" id="KW-1185">Reference proteome</keyword>
<comment type="caution">
    <text evidence="1">The sequence shown here is derived from an EMBL/GenBank/DDBJ whole genome shotgun (WGS) entry which is preliminary data.</text>
</comment>
<dbReference type="EMBL" id="CM047580">
    <property type="protein sequence ID" value="KAI9921154.1"/>
    <property type="molecule type" value="Genomic_DNA"/>
</dbReference>
<name>A0ACC0WSX6_9STRA</name>
<organism evidence="1 2">
    <name type="scientific">Peronosclerospora sorghi</name>
    <dbReference type="NCBI Taxonomy" id="230839"/>
    <lineage>
        <taxon>Eukaryota</taxon>
        <taxon>Sar</taxon>
        <taxon>Stramenopiles</taxon>
        <taxon>Oomycota</taxon>
        <taxon>Peronosporomycetes</taxon>
        <taxon>Peronosporales</taxon>
        <taxon>Peronosporaceae</taxon>
        <taxon>Peronosclerospora</taxon>
    </lineage>
</organism>
<dbReference type="Proteomes" id="UP001163321">
    <property type="component" value="Chromosome 1"/>
</dbReference>